<proteinExistence type="predicted"/>
<reference evidence="1" key="1">
    <citation type="journal article" date="2020" name="Stud. Mycol.">
        <title>101 Dothideomycetes genomes: a test case for predicting lifestyles and emergence of pathogens.</title>
        <authorList>
            <person name="Haridas S."/>
            <person name="Albert R."/>
            <person name="Binder M."/>
            <person name="Bloem J."/>
            <person name="Labutti K."/>
            <person name="Salamov A."/>
            <person name="Andreopoulos B."/>
            <person name="Baker S."/>
            <person name="Barry K."/>
            <person name="Bills G."/>
            <person name="Bluhm B."/>
            <person name="Cannon C."/>
            <person name="Castanera R."/>
            <person name="Culley D."/>
            <person name="Daum C."/>
            <person name="Ezra D."/>
            <person name="Gonzalez J."/>
            <person name="Henrissat B."/>
            <person name="Kuo A."/>
            <person name="Liang C."/>
            <person name="Lipzen A."/>
            <person name="Lutzoni F."/>
            <person name="Magnuson J."/>
            <person name="Mondo S."/>
            <person name="Nolan M."/>
            <person name="Ohm R."/>
            <person name="Pangilinan J."/>
            <person name="Park H.-J."/>
            <person name="Ramirez L."/>
            <person name="Alfaro M."/>
            <person name="Sun H."/>
            <person name="Tritt A."/>
            <person name="Yoshinaga Y."/>
            <person name="Zwiers L.-H."/>
            <person name="Turgeon B."/>
            <person name="Goodwin S."/>
            <person name="Spatafora J."/>
            <person name="Crous P."/>
            <person name="Grigoriev I."/>
        </authorList>
    </citation>
    <scope>NUCLEOTIDE SEQUENCE</scope>
    <source>
        <strain evidence="1">SCOH1-5</strain>
    </source>
</reference>
<dbReference type="AlphaFoldDB" id="A0A6A6F1Z9"/>
<sequence>MRLEKAEDGSNPTRSMRAHFLQESSSRLFDCQSASRHDLNNNQLHASWLKVCIKGATSRCNSSYSWVNWPIERQKAATGLLAPPRNVGNGVDRIEMSNLIAGRSSNGKEIRKTEKERDGRVSVEKRRQDLQCKHLHTAVFGGLWHRIACA</sequence>
<accession>A0A6A6F1Z9</accession>
<organism evidence="1 2">
    <name type="scientific">Cercospora zeae-maydis SCOH1-5</name>
    <dbReference type="NCBI Taxonomy" id="717836"/>
    <lineage>
        <taxon>Eukaryota</taxon>
        <taxon>Fungi</taxon>
        <taxon>Dikarya</taxon>
        <taxon>Ascomycota</taxon>
        <taxon>Pezizomycotina</taxon>
        <taxon>Dothideomycetes</taxon>
        <taxon>Dothideomycetidae</taxon>
        <taxon>Mycosphaerellales</taxon>
        <taxon>Mycosphaerellaceae</taxon>
        <taxon>Cercospora</taxon>
    </lineage>
</organism>
<protein>
    <submittedName>
        <fullName evidence="1">Uncharacterized protein</fullName>
    </submittedName>
</protein>
<evidence type="ECO:0000313" key="1">
    <source>
        <dbReference type="EMBL" id="KAF2208498.1"/>
    </source>
</evidence>
<keyword evidence="2" id="KW-1185">Reference proteome</keyword>
<evidence type="ECO:0000313" key="2">
    <source>
        <dbReference type="Proteomes" id="UP000799539"/>
    </source>
</evidence>
<dbReference type="EMBL" id="ML992693">
    <property type="protein sequence ID" value="KAF2208498.1"/>
    <property type="molecule type" value="Genomic_DNA"/>
</dbReference>
<name>A0A6A6F1Z9_9PEZI</name>
<gene>
    <name evidence="1" type="ORF">CERZMDRAFT_91549</name>
</gene>
<dbReference type="Proteomes" id="UP000799539">
    <property type="component" value="Unassembled WGS sequence"/>
</dbReference>